<dbReference type="CDD" id="cd10747">
    <property type="entry name" value="DnaJ_C"/>
    <property type="match status" value="1"/>
</dbReference>
<evidence type="ECO:0000313" key="6">
    <source>
        <dbReference type="Proteomes" id="UP001161094"/>
    </source>
</evidence>
<evidence type="ECO:0000256" key="1">
    <source>
        <dbReference type="ARBA" id="ARBA00022490"/>
    </source>
</evidence>
<evidence type="ECO:0000256" key="2">
    <source>
        <dbReference type="ARBA" id="ARBA00023125"/>
    </source>
</evidence>
<feature type="domain" description="J" evidence="4">
    <location>
        <begin position="5"/>
        <end position="69"/>
    </location>
</feature>
<keyword evidence="1" id="KW-0963">Cytoplasm</keyword>
<dbReference type="PANTHER" id="PTHR43096:SF52">
    <property type="entry name" value="DNAJ HOMOLOG 1, MITOCHONDRIAL-RELATED"/>
    <property type="match status" value="1"/>
</dbReference>
<dbReference type="FunFam" id="2.60.260.20:FF:000013">
    <property type="entry name" value="DnaJ subfamily B member 11"/>
    <property type="match status" value="1"/>
</dbReference>
<dbReference type="PRINTS" id="PR00625">
    <property type="entry name" value="JDOMAIN"/>
</dbReference>
<dbReference type="Gene3D" id="2.60.260.20">
    <property type="entry name" value="Urease metallochaperone UreE, N-terminal domain"/>
    <property type="match status" value="2"/>
</dbReference>
<dbReference type="GO" id="GO:0005737">
    <property type="term" value="C:cytoplasm"/>
    <property type="evidence" value="ECO:0007669"/>
    <property type="project" value="TreeGrafter"/>
</dbReference>
<dbReference type="CDD" id="cd06257">
    <property type="entry name" value="DnaJ"/>
    <property type="match status" value="1"/>
</dbReference>
<protein>
    <submittedName>
        <fullName evidence="5">DnaJ domain-containing protein</fullName>
    </submittedName>
</protein>
<dbReference type="InterPro" id="IPR036869">
    <property type="entry name" value="J_dom_sf"/>
</dbReference>
<keyword evidence="2" id="KW-0238">DNA-binding</keyword>
<dbReference type="SMART" id="SM00271">
    <property type="entry name" value="DnaJ"/>
    <property type="match status" value="1"/>
</dbReference>
<dbReference type="AlphaFoldDB" id="A0AA42IWV4"/>
<dbReference type="Pfam" id="PF00226">
    <property type="entry name" value="DnaJ"/>
    <property type="match status" value="1"/>
</dbReference>
<dbReference type="Gene3D" id="1.10.287.110">
    <property type="entry name" value="DnaJ domain"/>
    <property type="match status" value="1"/>
</dbReference>
<evidence type="ECO:0000313" key="5">
    <source>
        <dbReference type="EMBL" id="MDH0736568.1"/>
    </source>
</evidence>
<organism evidence="5 6">
    <name type="scientific">Achromobacter spanius</name>
    <dbReference type="NCBI Taxonomy" id="217203"/>
    <lineage>
        <taxon>Bacteria</taxon>
        <taxon>Pseudomonadati</taxon>
        <taxon>Pseudomonadota</taxon>
        <taxon>Betaproteobacteria</taxon>
        <taxon>Burkholderiales</taxon>
        <taxon>Alcaligenaceae</taxon>
        <taxon>Achromobacter</taxon>
    </lineage>
</organism>
<dbReference type="GO" id="GO:0042026">
    <property type="term" value="P:protein refolding"/>
    <property type="evidence" value="ECO:0007669"/>
    <property type="project" value="TreeGrafter"/>
</dbReference>
<dbReference type="SUPFAM" id="SSF46565">
    <property type="entry name" value="Chaperone J-domain"/>
    <property type="match status" value="1"/>
</dbReference>
<dbReference type="Proteomes" id="UP001161094">
    <property type="component" value="Unassembled WGS sequence"/>
</dbReference>
<proteinExistence type="predicted"/>
<evidence type="ECO:0000259" key="4">
    <source>
        <dbReference type="PROSITE" id="PS50076"/>
    </source>
</evidence>
<dbReference type="GO" id="GO:0051082">
    <property type="term" value="F:unfolded protein binding"/>
    <property type="evidence" value="ECO:0007669"/>
    <property type="project" value="InterPro"/>
</dbReference>
<name>A0AA42IWV4_9BURK</name>
<comment type="caution">
    <text evidence="5">The sequence shown here is derived from an EMBL/GenBank/DDBJ whole genome shotgun (WGS) entry which is preliminary data.</text>
</comment>
<accession>A0AA42IWV4</accession>
<dbReference type="EMBL" id="JAOCDZ010000007">
    <property type="protein sequence ID" value="MDH0736568.1"/>
    <property type="molecule type" value="Genomic_DNA"/>
</dbReference>
<dbReference type="RefSeq" id="WP_259249496.1">
    <property type="nucleotide sequence ID" value="NZ_JAOCDZ010000007.1"/>
</dbReference>
<dbReference type="FunFam" id="2.60.260.20:FF:000008">
    <property type="entry name" value="Curved DNA-binding protein"/>
    <property type="match status" value="1"/>
</dbReference>
<dbReference type="GO" id="GO:0003677">
    <property type="term" value="F:DNA binding"/>
    <property type="evidence" value="ECO:0007669"/>
    <property type="project" value="UniProtKB-KW"/>
</dbReference>
<sequence length="319" mass="35065">MEFKDYYSILGVERSASEDEIRRAYRKLARKYHPDVSKESDAEVRMRDVNEAYDVLRDQEKRVAYDNLAAGVSPEGGFQPPPGWDEGFEFHRGAASGDEAQFSEFFSSLFGGRGQRGHRAGPGGASQQDFRVRGDDHHAAIEVDLEDAIHGATRDISLRAMETDAQGRPHLQTRTLSVRIPAGVREGQFIRLSGQGMPGYGGGENGDLYLEVRFKPHPRYRAEGRDLYMTLPVAPWEAALGSKVNAPTPGGTVEVSIPPGSGNGRKLRLRGRGIPGDPPGDLYLVLDLVLPPADSEAAKAAYRKLQQDAPFNPRRHMGV</sequence>
<dbReference type="Pfam" id="PF01556">
    <property type="entry name" value="DnaJ_C"/>
    <property type="match status" value="1"/>
</dbReference>
<gene>
    <name evidence="5" type="ORF">N5D93_12180</name>
</gene>
<dbReference type="SUPFAM" id="SSF49493">
    <property type="entry name" value="HSP40/DnaJ peptide-binding domain"/>
    <property type="match status" value="2"/>
</dbReference>
<dbReference type="PANTHER" id="PTHR43096">
    <property type="entry name" value="DNAJ HOMOLOG 1, MITOCHONDRIAL-RELATED"/>
    <property type="match status" value="1"/>
</dbReference>
<reference evidence="5" key="1">
    <citation type="submission" date="2022-09" db="EMBL/GenBank/DDBJ databases">
        <title>Intensive care unit water sources are persistently colonized with multi-drug resistant bacteria and are the site of extensive horizontal gene transfer of antibiotic resistance genes.</title>
        <authorList>
            <person name="Diorio-Toth L."/>
        </authorList>
    </citation>
    <scope>NUCLEOTIDE SEQUENCE</scope>
    <source>
        <strain evidence="5">GD03843</strain>
    </source>
</reference>
<dbReference type="InterPro" id="IPR001623">
    <property type="entry name" value="DnaJ_domain"/>
</dbReference>
<keyword evidence="3" id="KW-0143">Chaperone</keyword>
<dbReference type="InterPro" id="IPR008971">
    <property type="entry name" value="HSP40/DnaJ_pept-bd"/>
</dbReference>
<dbReference type="PROSITE" id="PS50076">
    <property type="entry name" value="DNAJ_2"/>
    <property type="match status" value="1"/>
</dbReference>
<evidence type="ECO:0000256" key="3">
    <source>
        <dbReference type="ARBA" id="ARBA00023186"/>
    </source>
</evidence>
<dbReference type="InterPro" id="IPR002939">
    <property type="entry name" value="DnaJ_C"/>
</dbReference>